<dbReference type="RefSeq" id="YP_010736377.1">
    <property type="nucleotide sequence ID" value="NC_072974.1"/>
</dbReference>
<dbReference type="GO" id="GO:0003677">
    <property type="term" value="F:DNA binding"/>
    <property type="evidence" value="ECO:0007669"/>
    <property type="project" value="UniProtKB-KW"/>
</dbReference>
<dbReference type="AlphaFoldDB" id="A0A6N0GXJ3"/>
<keyword evidence="7" id="KW-0238">DNA-binding</keyword>
<proteinExistence type="inferred from homology"/>
<keyword evidence="6 10" id="KW-0239">DNA-directed DNA polymerase</keyword>
<geneLocation type="mitochondrion" evidence="10"/>
<dbReference type="GeneID" id="79574861"/>
<evidence type="ECO:0000256" key="2">
    <source>
        <dbReference type="ARBA" id="ARBA00012417"/>
    </source>
</evidence>
<sequence>MPGRTTKEQSEHMLTQFLKTLVFVCNTDKIKYVYFDSLSSFAPMILIRAALLCNIEFDLVMRDLKVHQIKLLKRTGSKTHVMFILRDYSLLLNFSVQQLYSEFVSQTTIPKARLVQEERLKDFAQELKQAQIDRVNALYEVLSITQSTIFKQFACDIVKSGSISSLAMKIFLTHYYQEDTIYSNGESNDAFIRKAYFGGHADIYKTLGQNTYVYDVNSLYAYCMRKDMPVGRPRPLARCEGMPLSELFGFVDAVIECPKSIVRPFLPVRTETSGVIYPTGRFQGVYFSEELLFAQKLGYKVLPIRALLFDRGPSPLMQFVDDFYQMRLQAKLENKQASQLLYK</sequence>
<organism evidence="10">
    <name type="scientific">Zygnema circumcarinatum</name>
    <name type="common">Green alga</name>
    <dbReference type="NCBI Taxonomy" id="35869"/>
    <lineage>
        <taxon>Eukaryota</taxon>
        <taxon>Viridiplantae</taxon>
        <taxon>Streptophyta</taxon>
        <taxon>Zygnematophyceae</taxon>
        <taxon>Zygnematophycidae</taxon>
        <taxon>Zygnematales</taxon>
        <taxon>Zygnemataceae</taxon>
        <taxon>Zygnema</taxon>
    </lineage>
</organism>
<dbReference type="Gene3D" id="3.90.1600.10">
    <property type="entry name" value="Palm domain of DNA polymerase"/>
    <property type="match status" value="1"/>
</dbReference>
<dbReference type="Pfam" id="PF03175">
    <property type="entry name" value="DNA_pol_B_2"/>
    <property type="match status" value="1"/>
</dbReference>
<evidence type="ECO:0000256" key="4">
    <source>
        <dbReference type="ARBA" id="ARBA00022695"/>
    </source>
</evidence>
<reference evidence="10" key="1">
    <citation type="journal article" date="2020" name="J. Exp. Bot.">
        <title>Zygnema circumcarinatum UTEX 1559 chloroplast and mitochondrial genomes provide insight into land plant evolution.</title>
        <authorList>
            <person name="Orton L.M."/>
            <person name="Fitzek E."/>
            <person name="Feng X."/>
            <person name="Grayburn W.S."/>
            <person name="Mower J.P."/>
            <person name="Liu K."/>
            <person name="Zhang C."/>
            <person name="Duvall M.R."/>
            <person name="Yin Y."/>
        </authorList>
    </citation>
    <scope>NUCLEOTIDE SEQUENCE</scope>
    <source>
        <strain evidence="10">UTEX 1559 mating type +</strain>
    </source>
</reference>
<dbReference type="EC" id="2.7.7.7" evidence="2"/>
<gene>
    <name evidence="10" type="primary">REV1</name>
</gene>
<keyword evidence="10" id="KW-0496">Mitochondrion</keyword>
<keyword evidence="4" id="KW-0548">Nucleotidyltransferase</keyword>
<name>A0A6N0GXJ3_ZYGCR</name>
<evidence type="ECO:0000256" key="8">
    <source>
        <dbReference type="ARBA" id="ARBA00049244"/>
    </source>
</evidence>
<dbReference type="PANTHER" id="PTHR33568:SF3">
    <property type="entry name" value="DNA-DIRECTED DNA POLYMERASE"/>
    <property type="match status" value="1"/>
</dbReference>
<evidence type="ECO:0000256" key="5">
    <source>
        <dbReference type="ARBA" id="ARBA00022705"/>
    </source>
</evidence>
<comment type="similarity">
    <text evidence="1">Belongs to the DNA polymerase type-B family.</text>
</comment>
<dbReference type="PANTHER" id="PTHR33568">
    <property type="entry name" value="DNA POLYMERASE"/>
    <property type="match status" value="1"/>
</dbReference>
<keyword evidence="3" id="KW-0808">Transferase</keyword>
<dbReference type="GO" id="GO:0000166">
    <property type="term" value="F:nucleotide binding"/>
    <property type="evidence" value="ECO:0007669"/>
    <property type="project" value="InterPro"/>
</dbReference>
<keyword evidence="5" id="KW-0235">DNA replication</keyword>
<comment type="catalytic activity">
    <reaction evidence="8">
        <text>DNA(n) + a 2'-deoxyribonucleoside 5'-triphosphate = DNA(n+1) + diphosphate</text>
        <dbReference type="Rhea" id="RHEA:22508"/>
        <dbReference type="Rhea" id="RHEA-COMP:17339"/>
        <dbReference type="Rhea" id="RHEA-COMP:17340"/>
        <dbReference type="ChEBI" id="CHEBI:33019"/>
        <dbReference type="ChEBI" id="CHEBI:61560"/>
        <dbReference type="ChEBI" id="CHEBI:173112"/>
        <dbReference type="EC" id="2.7.7.7"/>
    </reaction>
</comment>
<dbReference type="InterPro" id="IPR023211">
    <property type="entry name" value="DNA_pol_palm_dom_sf"/>
</dbReference>
<evidence type="ECO:0000256" key="7">
    <source>
        <dbReference type="ARBA" id="ARBA00023125"/>
    </source>
</evidence>
<dbReference type="GO" id="GO:0006260">
    <property type="term" value="P:DNA replication"/>
    <property type="evidence" value="ECO:0007669"/>
    <property type="project" value="UniProtKB-KW"/>
</dbReference>
<evidence type="ECO:0000256" key="3">
    <source>
        <dbReference type="ARBA" id="ARBA00022679"/>
    </source>
</evidence>
<dbReference type="InterPro" id="IPR043502">
    <property type="entry name" value="DNA/RNA_pol_sf"/>
</dbReference>
<protein>
    <recommendedName>
        <fullName evidence="2">DNA-directed DNA polymerase</fullName>
        <ecNumber evidence="2">2.7.7.7</ecNumber>
    </recommendedName>
</protein>
<evidence type="ECO:0000256" key="1">
    <source>
        <dbReference type="ARBA" id="ARBA00005755"/>
    </source>
</evidence>
<feature type="domain" description="DNA-directed DNA polymerase family B mitochondria/virus" evidence="9">
    <location>
        <begin position="135"/>
        <end position="343"/>
    </location>
</feature>
<accession>A0A6N0GXJ3</accession>
<dbReference type="GO" id="GO:0003887">
    <property type="term" value="F:DNA-directed DNA polymerase activity"/>
    <property type="evidence" value="ECO:0007669"/>
    <property type="project" value="UniProtKB-KW"/>
</dbReference>
<dbReference type="SUPFAM" id="SSF56672">
    <property type="entry name" value="DNA/RNA polymerases"/>
    <property type="match status" value="1"/>
</dbReference>
<evidence type="ECO:0000259" key="9">
    <source>
        <dbReference type="Pfam" id="PF03175"/>
    </source>
</evidence>
<dbReference type="EMBL" id="MT040698">
    <property type="protein sequence ID" value="QKQ14707.1"/>
    <property type="molecule type" value="Genomic_DNA"/>
</dbReference>
<evidence type="ECO:0000256" key="6">
    <source>
        <dbReference type="ARBA" id="ARBA00022932"/>
    </source>
</evidence>
<evidence type="ECO:0000313" key="10">
    <source>
        <dbReference type="EMBL" id="QKQ14707.1"/>
    </source>
</evidence>
<dbReference type="InterPro" id="IPR004868">
    <property type="entry name" value="DNA-dir_DNA_pol_B_mt/vir"/>
</dbReference>